<accession>A0ACC3BSP9</accession>
<sequence length="329" mass="36252">MFFLTISRHPLPPTAALHRRRRGSLCVCTTASPSPRRPHAPPPPPPPPPSLPAPLPFRAPSRRQKGRTSRPVRLLPHARPPRSGPLQRTDAGVGVPRRVQREDHPSQKGDTAWRQPLHGGRLHRVARGVVRKQSVRERQMVTLPPPPKKRERKGLSFPAGDGPKQLRRRRWGRRRRERHAQQVHQRRARRGGGGGGGHARRVCARPPLVRLCRQHPAAGGARHRRGRRARRGGWGGEGGEGREGRREAAAEGPGRGREGRPAAAAAAAPATAGGGRRGGWRRWRGELLRCRQRRHPVIRRGPHVEGRHQAHGGGREVDPAGRVGGGSSK</sequence>
<protein>
    <submittedName>
        <fullName evidence="1">Uncharacterized protein</fullName>
    </submittedName>
</protein>
<comment type="caution">
    <text evidence="1">The sequence shown here is derived from an EMBL/GenBank/DDBJ whole genome shotgun (WGS) entry which is preliminary data.</text>
</comment>
<evidence type="ECO:0000313" key="2">
    <source>
        <dbReference type="Proteomes" id="UP000798662"/>
    </source>
</evidence>
<organism evidence="1 2">
    <name type="scientific">Pyropia yezoensis</name>
    <name type="common">Susabi-nori</name>
    <name type="synonym">Porphyra yezoensis</name>
    <dbReference type="NCBI Taxonomy" id="2788"/>
    <lineage>
        <taxon>Eukaryota</taxon>
        <taxon>Rhodophyta</taxon>
        <taxon>Bangiophyceae</taxon>
        <taxon>Bangiales</taxon>
        <taxon>Bangiaceae</taxon>
        <taxon>Pyropia</taxon>
    </lineage>
</organism>
<dbReference type="Proteomes" id="UP000798662">
    <property type="component" value="Chromosome 1"/>
</dbReference>
<proteinExistence type="predicted"/>
<name>A0ACC3BSP9_PYRYE</name>
<gene>
    <name evidence="1" type="ORF">I4F81_003534</name>
</gene>
<dbReference type="EMBL" id="CM020618">
    <property type="protein sequence ID" value="KAK1860948.1"/>
    <property type="molecule type" value="Genomic_DNA"/>
</dbReference>
<keyword evidence="2" id="KW-1185">Reference proteome</keyword>
<evidence type="ECO:0000313" key="1">
    <source>
        <dbReference type="EMBL" id="KAK1860948.1"/>
    </source>
</evidence>
<reference evidence="1" key="1">
    <citation type="submission" date="2019-11" db="EMBL/GenBank/DDBJ databases">
        <title>Nori genome reveals adaptations in red seaweeds to the harsh intertidal environment.</title>
        <authorList>
            <person name="Wang D."/>
            <person name="Mao Y."/>
        </authorList>
    </citation>
    <scope>NUCLEOTIDE SEQUENCE</scope>
    <source>
        <tissue evidence="1">Gametophyte</tissue>
    </source>
</reference>